<dbReference type="Pfam" id="PF06245">
    <property type="entry name" value="DUF1015"/>
    <property type="match status" value="1"/>
</dbReference>
<dbReference type="PANTHER" id="PTHR36454:SF1">
    <property type="entry name" value="DUF1015 DOMAIN-CONTAINING PROTEIN"/>
    <property type="match status" value="1"/>
</dbReference>
<reference evidence="1 2" key="1">
    <citation type="submission" date="2018-07" db="EMBL/GenBank/DDBJ databases">
        <title>Anaerosacharophilus polymeroproducens gen. nov. sp. nov., an anaerobic bacterium isolated from salt field.</title>
        <authorList>
            <person name="Kim W."/>
            <person name="Yang S.-H."/>
            <person name="Oh J."/>
            <person name="Lee J.-H."/>
            <person name="Kwon K.K."/>
        </authorList>
    </citation>
    <scope>NUCLEOTIDE SEQUENCE [LARGE SCALE GENOMIC DNA]</scope>
    <source>
        <strain evidence="1 2">MCWD5</strain>
    </source>
</reference>
<dbReference type="InterPro" id="IPR008323">
    <property type="entry name" value="UCP033563"/>
</dbReference>
<dbReference type="RefSeq" id="WP_115482106.1">
    <property type="nucleotide sequence ID" value="NZ_QRCT01000029.1"/>
</dbReference>
<name>A0A371AUY7_9FIRM</name>
<accession>A0A371AUY7</accession>
<evidence type="ECO:0000313" key="1">
    <source>
        <dbReference type="EMBL" id="RDU23290.1"/>
    </source>
</evidence>
<dbReference type="PIRSF" id="PIRSF033563">
    <property type="entry name" value="UCP033563"/>
    <property type="match status" value="1"/>
</dbReference>
<proteinExistence type="predicted"/>
<dbReference type="OrthoDB" id="9781616at2"/>
<evidence type="ECO:0000313" key="2">
    <source>
        <dbReference type="Proteomes" id="UP000255036"/>
    </source>
</evidence>
<gene>
    <name evidence="1" type="ORF">DWV06_10310</name>
</gene>
<dbReference type="Proteomes" id="UP000255036">
    <property type="component" value="Unassembled WGS sequence"/>
</dbReference>
<dbReference type="EMBL" id="QRCT01000029">
    <property type="protein sequence ID" value="RDU23290.1"/>
    <property type="molecule type" value="Genomic_DNA"/>
</dbReference>
<keyword evidence="2" id="KW-1185">Reference proteome</keyword>
<comment type="caution">
    <text evidence="1">The sequence shown here is derived from an EMBL/GenBank/DDBJ whole genome shotgun (WGS) entry which is preliminary data.</text>
</comment>
<dbReference type="AlphaFoldDB" id="A0A371AUY7"/>
<dbReference type="PANTHER" id="PTHR36454">
    <property type="entry name" value="LMO2823 PROTEIN"/>
    <property type="match status" value="1"/>
</dbReference>
<protein>
    <submittedName>
        <fullName evidence="1">DUF1015 domain-containing protein</fullName>
    </submittedName>
</protein>
<sequence>MAKIKAFKSIRPKKGLEQRIAALPYDVYNRNEAIEEVKKEPMSFLRIDRAETQFDDSVDTYDPKVYQKAHDLLWEMVEDGEFIKEEQPCYYIYELTMNGRSQTGITACASIDDYLNNVIKKHENTRAEKEIDRINHVGTCNAQTGPIFLAYRSHEVINQIVDTVKKEQALYDFVAPDGVRHTVWVISKQDQVQSIAKAFEEVDSIYIADGHHRAASAVKVGLNRREENKEYTGLEEFNYFLSVLFPDDQLMIMDYNRVVKDLNGLNQEEFMNQIINKFEIERKGNVQYKPENKGEISMYLGDEWYKLKLRKEFMSDHPIDGLDVSILQREVLAPILNIQDPKTDNRIDFVGGIRGLTELEKRVANDCVVAFAMYPTSIEELFAISDAGLLMPPKSTWFEPKLRSGLFIHQI</sequence>
<organism evidence="1 2">
    <name type="scientific">Anaerosacchariphilus polymeriproducens</name>
    <dbReference type="NCBI Taxonomy" id="1812858"/>
    <lineage>
        <taxon>Bacteria</taxon>
        <taxon>Bacillati</taxon>
        <taxon>Bacillota</taxon>
        <taxon>Clostridia</taxon>
        <taxon>Lachnospirales</taxon>
        <taxon>Lachnospiraceae</taxon>
        <taxon>Anaerosacchariphilus</taxon>
    </lineage>
</organism>